<reference evidence="2" key="1">
    <citation type="submission" date="2021-08" db="EMBL/GenBank/DDBJ databases">
        <title>WGS assembly of Ceratopteris richardii.</title>
        <authorList>
            <person name="Marchant D.B."/>
            <person name="Chen G."/>
            <person name="Jenkins J."/>
            <person name="Shu S."/>
            <person name="Leebens-Mack J."/>
            <person name="Grimwood J."/>
            <person name="Schmutz J."/>
            <person name="Soltis P."/>
            <person name="Soltis D."/>
            <person name="Chen Z.-H."/>
        </authorList>
    </citation>
    <scope>NUCLEOTIDE SEQUENCE</scope>
    <source>
        <strain evidence="2">Whitten #5841</strain>
        <tissue evidence="2">Leaf</tissue>
    </source>
</reference>
<accession>A0A8T2SHY8</accession>
<sequence>MSSVYMVPHLTVTIMTIGLRYLITFAFAANSIGLFVYLCIHYNFYCILNPTPCGSYDAYSEMSCKFNVYCSKKETYSIALIFHSFGLLKRRYLICTRQKSKIRFTNGFNKPLVLCNHSYTCRFEHDI</sequence>
<comment type="caution">
    <text evidence="2">The sequence shown here is derived from an EMBL/GenBank/DDBJ whole genome shotgun (WGS) entry which is preliminary data.</text>
</comment>
<dbReference type="AlphaFoldDB" id="A0A8T2SHY8"/>
<keyword evidence="1" id="KW-0472">Membrane</keyword>
<protein>
    <submittedName>
        <fullName evidence="2">Uncharacterized protein</fullName>
    </submittedName>
</protein>
<feature type="transmembrane region" description="Helical" evidence="1">
    <location>
        <begin position="21"/>
        <end position="45"/>
    </location>
</feature>
<organism evidence="2 3">
    <name type="scientific">Ceratopteris richardii</name>
    <name type="common">Triangle waterfern</name>
    <dbReference type="NCBI Taxonomy" id="49495"/>
    <lineage>
        <taxon>Eukaryota</taxon>
        <taxon>Viridiplantae</taxon>
        <taxon>Streptophyta</taxon>
        <taxon>Embryophyta</taxon>
        <taxon>Tracheophyta</taxon>
        <taxon>Polypodiopsida</taxon>
        <taxon>Polypodiidae</taxon>
        <taxon>Polypodiales</taxon>
        <taxon>Pteridineae</taxon>
        <taxon>Pteridaceae</taxon>
        <taxon>Parkerioideae</taxon>
        <taxon>Ceratopteris</taxon>
    </lineage>
</organism>
<gene>
    <name evidence="2" type="ORF">KP509_19G009500</name>
</gene>
<keyword evidence="3" id="KW-1185">Reference proteome</keyword>
<name>A0A8T2SHY8_CERRI</name>
<dbReference type="Proteomes" id="UP000825935">
    <property type="component" value="Chromosome 19"/>
</dbReference>
<evidence type="ECO:0000313" key="2">
    <source>
        <dbReference type="EMBL" id="KAH7351680.1"/>
    </source>
</evidence>
<evidence type="ECO:0000256" key="1">
    <source>
        <dbReference type="SAM" id="Phobius"/>
    </source>
</evidence>
<evidence type="ECO:0000313" key="3">
    <source>
        <dbReference type="Proteomes" id="UP000825935"/>
    </source>
</evidence>
<dbReference type="EMBL" id="CM035424">
    <property type="protein sequence ID" value="KAH7351680.1"/>
    <property type="molecule type" value="Genomic_DNA"/>
</dbReference>
<proteinExistence type="predicted"/>
<keyword evidence="1" id="KW-1133">Transmembrane helix</keyword>
<keyword evidence="1" id="KW-0812">Transmembrane</keyword>